<gene>
    <name evidence="2" type="ORF">OCK74_16235</name>
</gene>
<proteinExistence type="predicted"/>
<dbReference type="Pfam" id="PF04020">
    <property type="entry name" value="Phage_holin_4_2"/>
    <property type="match status" value="1"/>
</dbReference>
<dbReference type="RefSeq" id="WP_279298108.1">
    <property type="nucleotide sequence ID" value="NZ_JAOTIF010000014.1"/>
</dbReference>
<dbReference type="EMBL" id="JAOTIF010000014">
    <property type="protein sequence ID" value="MCU7550669.1"/>
    <property type="molecule type" value="Genomic_DNA"/>
</dbReference>
<keyword evidence="3" id="KW-1185">Reference proteome</keyword>
<evidence type="ECO:0000256" key="1">
    <source>
        <dbReference type="SAM" id="Phobius"/>
    </source>
</evidence>
<evidence type="ECO:0000313" key="3">
    <source>
        <dbReference type="Proteomes" id="UP001155483"/>
    </source>
</evidence>
<comment type="caution">
    <text evidence="2">The sequence shown here is derived from an EMBL/GenBank/DDBJ whole genome shotgun (WGS) entry which is preliminary data.</text>
</comment>
<dbReference type="PANTHER" id="PTHR37309">
    <property type="entry name" value="SLR0284 PROTEIN"/>
    <property type="match status" value="1"/>
</dbReference>
<organism evidence="2 3">
    <name type="scientific">Paraflavisolibacter caeni</name>
    <dbReference type="NCBI Taxonomy" id="2982496"/>
    <lineage>
        <taxon>Bacteria</taxon>
        <taxon>Pseudomonadati</taxon>
        <taxon>Bacteroidota</taxon>
        <taxon>Chitinophagia</taxon>
        <taxon>Chitinophagales</taxon>
        <taxon>Chitinophagaceae</taxon>
        <taxon>Paraflavisolibacter</taxon>
    </lineage>
</organism>
<dbReference type="Proteomes" id="UP001155483">
    <property type="component" value="Unassembled WGS sequence"/>
</dbReference>
<dbReference type="InterPro" id="IPR007165">
    <property type="entry name" value="Phage_holin_4_2"/>
</dbReference>
<keyword evidence="1" id="KW-1133">Transmembrane helix</keyword>
<keyword evidence="1" id="KW-0812">Transmembrane</keyword>
<feature type="transmembrane region" description="Helical" evidence="1">
    <location>
        <begin position="57"/>
        <end position="76"/>
    </location>
</feature>
<protein>
    <submittedName>
        <fullName evidence="2">Phage holin family protein</fullName>
    </submittedName>
</protein>
<dbReference type="PANTHER" id="PTHR37309:SF1">
    <property type="entry name" value="SLR0284 PROTEIN"/>
    <property type="match status" value="1"/>
</dbReference>
<evidence type="ECO:0000313" key="2">
    <source>
        <dbReference type="EMBL" id="MCU7550669.1"/>
    </source>
</evidence>
<feature type="transmembrane region" description="Helical" evidence="1">
    <location>
        <begin position="88"/>
        <end position="106"/>
    </location>
</feature>
<name>A0A9X2XWG1_9BACT</name>
<sequence>MGFIIKVLVTAVAAFVAAYFLDGVDIVDIKTTIIVALVLALLNTFIKPILVILTIPITILTLGLFLLVINILMVKWTASLVSGFTVDGWWPALLFSLIVSFVSWALEKIVGAND</sequence>
<dbReference type="AlphaFoldDB" id="A0A9X2XWG1"/>
<keyword evidence="1" id="KW-0472">Membrane</keyword>
<feature type="transmembrane region" description="Helical" evidence="1">
    <location>
        <begin position="33"/>
        <end position="50"/>
    </location>
</feature>
<reference evidence="2" key="2">
    <citation type="submission" date="2023-04" db="EMBL/GenBank/DDBJ databases">
        <title>Paracnuella aquatica gen. nov., sp. nov., a member of the family Chitinophagaceae isolated from a hot spring.</title>
        <authorList>
            <person name="Wang C."/>
        </authorList>
    </citation>
    <scope>NUCLEOTIDE SEQUENCE</scope>
    <source>
        <strain evidence="2">LB-8</strain>
    </source>
</reference>
<reference evidence="2" key="1">
    <citation type="submission" date="2022-09" db="EMBL/GenBank/DDBJ databases">
        <authorList>
            <person name="Yuan C."/>
            <person name="Ke Z."/>
        </authorList>
    </citation>
    <scope>NUCLEOTIDE SEQUENCE</scope>
    <source>
        <strain evidence="2">LB-8</strain>
    </source>
</reference>
<accession>A0A9X2XWG1</accession>